<dbReference type="STRING" id="86166.TAGGR_11070"/>
<evidence type="ECO:0000256" key="2">
    <source>
        <dbReference type="ARBA" id="ARBA00005336"/>
    </source>
</evidence>
<dbReference type="Proteomes" id="UP000054976">
    <property type="component" value="Unassembled WGS sequence"/>
</dbReference>
<sequence length="475" mass="53764">MNLIIARLDGDKINDSRYRNYIERLVKDGIGGFVVFGGDYSEIKKFIFHIQKMVSNPLIIASDIERGVGQQIKGGTLIPSQMGIVAGFNLKQEKNELKTLYSIVIKEAFDVGINLALIPVLDVNTEPQNPIISTRAFSDDPEVVSKYGRFVIKFFESYGLLTCGKHFPGHGGTQKDSHLELPVLKDDIEIHLKPFKEAIKSKVSSIMVGHIVASDIYPASLSEKIIDDLLKQKLGFKGTVLTDAMNMKALRDYKNPHALALMAGADVILHPEQPYEVLEEIKLAYERGMITERRIKEALRKINNLRKKIKKILPTIVTYEKKSLVNRAFKKTVTIIKNEIDDLNRRQIIPYLTEGYSDEIKRAFQNYFGSVYDLKDYKPSKATPLIATFTNIKAAGKEYMLKKHEETTIRKIISNNDAVVVSFGNPYILRPFRKAKTVIAVYDSNELAVSAFIESFSEGFKIKGRLPVKIEWIDE</sequence>
<keyword evidence="6" id="KW-0175">Coiled coil</keyword>
<dbReference type="InterPro" id="IPR017853">
    <property type="entry name" value="GH"/>
</dbReference>
<dbReference type="InterPro" id="IPR036881">
    <property type="entry name" value="Glyco_hydro_3_C_sf"/>
</dbReference>
<dbReference type="Gene3D" id="3.20.20.300">
    <property type="entry name" value="Glycoside hydrolase, family 3, N-terminal domain"/>
    <property type="match status" value="1"/>
</dbReference>
<comment type="catalytic activity">
    <reaction evidence="1">
        <text>Hydrolysis of terminal non-reducing N-acetyl-D-hexosamine residues in N-acetyl-beta-D-hexosaminides.</text>
        <dbReference type="EC" id="3.2.1.52"/>
    </reaction>
</comment>
<dbReference type="GO" id="GO:0005975">
    <property type="term" value="P:carbohydrate metabolic process"/>
    <property type="evidence" value="ECO:0007669"/>
    <property type="project" value="InterPro"/>
</dbReference>
<evidence type="ECO:0000256" key="1">
    <source>
        <dbReference type="ARBA" id="ARBA00001231"/>
    </source>
</evidence>
<dbReference type="InterPro" id="IPR036962">
    <property type="entry name" value="Glyco_hydro_3_N_sf"/>
</dbReference>
<dbReference type="GO" id="GO:0009254">
    <property type="term" value="P:peptidoglycan turnover"/>
    <property type="evidence" value="ECO:0007669"/>
    <property type="project" value="TreeGrafter"/>
</dbReference>
<dbReference type="InterPro" id="IPR001764">
    <property type="entry name" value="Glyco_hydro_3_N"/>
</dbReference>
<comment type="caution">
    <text evidence="8">The sequence shown here is derived from an EMBL/GenBank/DDBJ whole genome shotgun (WGS) entry which is preliminary data.</text>
</comment>
<dbReference type="PANTHER" id="PTHR30480:SF13">
    <property type="entry name" value="BETA-HEXOSAMINIDASE"/>
    <property type="match status" value="1"/>
</dbReference>
<dbReference type="PANTHER" id="PTHR30480">
    <property type="entry name" value="BETA-HEXOSAMINIDASE-RELATED"/>
    <property type="match status" value="1"/>
</dbReference>
<accession>A0A0U9HVY2</accession>
<dbReference type="EC" id="3.2.1.52" evidence="3"/>
<protein>
    <recommendedName>
        <fullName evidence="3">beta-N-acetylhexosaminidase</fullName>
        <ecNumber evidence="3">3.2.1.52</ecNumber>
    </recommendedName>
</protein>
<dbReference type="OrthoDB" id="9805821at2"/>
<evidence type="ECO:0000256" key="5">
    <source>
        <dbReference type="ARBA" id="ARBA00023295"/>
    </source>
</evidence>
<proteinExistence type="inferred from homology"/>
<evidence type="ECO:0000256" key="6">
    <source>
        <dbReference type="SAM" id="Coils"/>
    </source>
</evidence>
<keyword evidence="9" id="KW-1185">Reference proteome</keyword>
<dbReference type="SUPFAM" id="SSF51445">
    <property type="entry name" value="(Trans)glycosidases"/>
    <property type="match status" value="1"/>
</dbReference>
<dbReference type="GO" id="GO:0004563">
    <property type="term" value="F:beta-N-acetylhexosaminidase activity"/>
    <property type="evidence" value="ECO:0007669"/>
    <property type="project" value="UniProtKB-EC"/>
</dbReference>
<dbReference type="Gene3D" id="3.40.50.1700">
    <property type="entry name" value="Glycoside hydrolase family 3 C-terminal domain"/>
    <property type="match status" value="1"/>
</dbReference>
<comment type="similarity">
    <text evidence="2">Belongs to the glycosyl hydrolase 3 family.</text>
</comment>
<name>A0A0U9HVY2_9BACT</name>
<feature type="coiled-coil region" evidence="6">
    <location>
        <begin position="288"/>
        <end position="346"/>
    </location>
</feature>
<dbReference type="InterPro" id="IPR019800">
    <property type="entry name" value="Glyco_hydro_3_AS"/>
</dbReference>
<feature type="domain" description="Glycoside hydrolase family 3 N-terminal" evidence="7">
    <location>
        <begin position="23"/>
        <end position="304"/>
    </location>
</feature>
<organism evidence="8 9">
    <name type="scientific">Thermodesulfovibrio aggregans</name>
    <dbReference type="NCBI Taxonomy" id="86166"/>
    <lineage>
        <taxon>Bacteria</taxon>
        <taxon>Pseudomonadati</taxon>
        <taxon>Nitrospirota</taxon>
        <taxon>Thermodesulfovibrionia</taxon>
        <taxon>Thermodesulfovibrionales</taxon>
        <taxon>Thermodesulfovibrionaceae</taxon>
        <taxon>Thermodesulfovibrio</taxon>
    </lineage>
</organism>
<keyword evidence="4" id="KW-0378">Hydrolase</keyword>
<gene>
    <name evidence="8" type="ORF">TAGGR_11070</name>
</gene>
<evidence type="ECO:0000259" key="7">
    <source>
        <dbReference type="Pfam" id="PF00933"/>
    </source>
</evidence>
<evidence type="ECO:0000256" key="3">
    <source>
        <dbReference type="ARBA" id="ARBA00012663"/>
    </source>
</evidence>
<dbReference type="EMBL" id="BCNO01000001">
    <property type="protein sequence ID" value="GAQ94877.1"/>
    <property type="molecule type" value="Genomic_DNA"/>
</dbReference>
<dbReference type="PROSITE" id="PS00775">
    <property type="entry name" value="GLYCOSYL_HYDROL_F3"/>
    <property type="match status" value="1"/>
</dbReference>
<evidence type="ECO:0000256" key="4">
    <source>
        <dbReference type="ARBA" id="ARBA00022801"/>
    </source>
</evidence>
<dbReference type="RefSeq" id="WP_059176290.1">
    <property type="nucleotide sequence ID" value="NZ_BCNO01000001.1"/>
</dbReference>
<dbReference type="InterPro" id="IPR050226">
    <property type="entry name" value="NagZ_Beta-hexosaminidase"/>
</dbReference>
<evidence type="ECO:0000313" key="8">
    <source>
        <dbReference type="EMBL" id="GAQ94877.1"/>
    </source>
</evidence>
<dbReference type="AlphaFoldDB" id="A0A0U9HVY2"/>
<reference evidence="9" key="1">
    <citation type="submission" date="2016-01" db="EMBL/GenBank/DDBJ databases">
        <title>Draft genome sequence of Thermodesulfovibrio aggregans strain TGE-P1.</title>
        <authorList>
            <person name="Sekiguchi Y."/>
            <person name="Ohashi A."/>
            <person name="Matsuura N."/>
            <person name="Tourlousse M.D."/>
        </authorList>
    </citation>
    <scope>NUCLEOTIDE SEQUENCE [LARGE SCALE GENOMIC DNA]</scope>
    <source>
        <strain evidence="9">TGE-P1</strain>
    </source>
</reference>
<evidence type="ECO:0000313" key="9">
    <source>
        <dbReference type="Proteomes" id="UP000054976"/>
    </source>
</evidence>
<keyword evidence="5" id="KW-0326">Glycosidase</keyword>
<dbReference type="Pfam" id="PF00933">
    <property type="entry name" value="Glyco_hydro_3"/>
    <property type="match status" value="1"/>
</dbReference>